<dbReference type="Pfam" id="PF00149">
    <property type="entry name" value="Metallophos"/>
    <property type="match status" value="1"/>
</dbReference>
<keyword evidence="1" id="KW-0812">Transmembrane</keyword>
<dbReference type="EMBL" id="JAUHJR010000006">
    <property type="protein sequence ID" value="MDN4162539.1"/>
    <property type="molecule type" value="Genomic_DNA"/>
</dbReference>
<dbReference type="SUPFAM" id="SSF56300">
    <property type="entry name" value="Metallo-dependent phosphatases"/>
    <property type="match status" value="1"/>
</dbReference>
<dbReference type="RefSeq" id="WP_300961703.1">
    <property type="nucleotide sequence ID" value="NZ_JAUHJR010000006.1"/>
</dbReference>
<dbReference type="InterPro" id="IPR029052">
    <property type="entry name" value="Metallo-depent_PP-like"/>
</dbReference>
<gene>
    <name evidence="3" type="ORF">QWY29_14320</name>
</gene>
<feature type="transmembrane region" description="Helical" evidence="1">
    <location>
        <begin position="12"/>
        <end position="33"/>
    </location>
</feature>
<dbReference type="Proteomes" id="UP001168537">
    <property type="component" value="Unassembled WGS sequence"/>
</dbReference>
<evidence type="ECO:0000256" key="1">
    <source>
        <dbReference type="SAM" id="Phobius"/>
    </source>
</evidence>
<comment type="caution">
    <text evidence="3">The sequence shown here is derived from an EMBL/GenBank/DDBJ whole genome shotgun (WGS) entry which is preliminary data.</text>
</comment>
<evidence type="ECO:0000313" key="4">
    <source>
        <dbReference type="Proteomes" id="UP001168537"/>
    </source>
</evidence>
<proteinExistence type="predicted"/>
<evidence type="ECO:0000313" key="3">
    <source>
        <dbReference type="EMBL" id="MDN4162539.1"/>
    </source>
</evidence>
<evidence type="ECO:0000259" key="2">
    <source>
        <dbReference type="Pfam" id="PF00149"/>
    </source>
</evidence>
<feature type="domain" description="Calcineurin-like phosphoesterase" evidence="2">
    <location>
        <begin position="257"/>
        <end position="426"/>
    </location>
</feature>
<feature type="transmembrane region" description="Helical" evidence="1">
    <location>
        <begin position="120"/>
        <end position="139"/>
    </location>
</feature>
<keyword evidence="1" id="KW-0472">Membrane</keyword>
<reference evidence="3" key="1">
    <citation type="submission" date="2023-06" db="EMBL/GenBank/DDBJ databases">
        <title>Draft genome sequence of Nocardioides sp. SOB72.</title>
        <authorList>
            <person name="Zhang G."/>
        </authorList>
    </citation>
    <scope>NUCLEOTIDE SEQUENCE</scope>
    <source>
        <strain evidence="3">SOB72</strain>
    </source>
</reference>
<name>A0ABT8EWS6_9ACTN</name>
<dbReference type="InterPro" id="IPR004843">
    <property type="entry name" value="Calcineurin-like_PHP"/>
</dbReference>
<feature type="transmembrane region" description="Helical" evidence="1">
    <location>
        <begin position="151"/>
        <end position="170"/>
    </location>
</feature>
<accession>A0ABT8EWS6</accession>
<keyword evidence="1" id="KW-1133">Transmembrane helix</keyword>
<keyword evidence="4" id="KW-1185">Reference proteome</keyword>
<organism evidence="3 4">
    <name type="scientific">Nocardioides abyssi</name>
    <dbReference type="NCBI Taxonomy" id="3058370"/>
    <lineage>
        <taxon>Bacteria</taxon>
        <taxon>Bacillati</taxon>
        <taxon>Actinomycetota</taxon>
        <taxon>Actinomycetes</taxon>
        <taxon>Propionibacteriales</taxon>
        <taxon>Nocardioidaceae</taxon>
        <taxon>Nocardioides</taxon>
    </lineage>
</organism>
<sequence>MRRPSRRHVLTSTVAVVVWAVLTVVVGVALFLADSRTVSLASHDTVLRPTLDGSVVVRTGPVLPDLRLDSGSRIGVDVRLGKTEAETTDELVQRYAYIASQPEGPRVRVAGVLGSMARDAALRGGAIALVPLLVWAAVGRQRRRDLLRAGRSWRGAVVVLVVAGLVVVLLEPWGEDDEPVDAARDWVPIGEWLGGSVPLPVEIEDIEVRGDVTTTQTKRLVQSAVDTYTKSKEWYAAAAEDAADLELRQPAEDETVVLLVSDRHDNVGMDEVARAVGDAGGATAVFDAGDDTSTGKPWEAFSLDSVTAAFEDLDRYGVAGNHDNGTFVRDYLSDRGWTMLDSTEGEVVDGPGGAPLMGIDDPRSSGLGSWRDESGLSFTEVGDRLADVVCDAEDRVATVLVHDANLGRELLDRGCADLVVGGHLHVASGPEQVVGENGEVGYRFTTGTTGGAAYAIAIGSKIRRTASVTLITYRAGRPVGLQEVDLQTNRVFEVGEYVELTYADEDRVEASRVDRVQGSPVNR</sequence>
<protein>
    <submittedName>
        <fullName evidence="3">Metallophosphoesterase</fullName>
    </submittedName>
</protein>